<proteinExistence type="predicted"/>
<protein>
    <submittedName>
        <fullName evidence="5">YcnI family protein</fullName>
    </submittedName>
</protein>
<evidence type="ECO:0000313" key="6">
    <source>
        <dbReference type="Proteomes" id="UP001596174"/>
    </source>
</evidence>
<keyword evidence="2" id="KW-0812">Transmembrane</keyword>
<feature type="signal peptide" evidence="3">
    <location>
        <begin position="1"/>
        <end position="29"/>
    </location>
</feature>
<dbReference type="InterPro" id="IPR012533">
    <property type="entry name" value="YcnI-copper_dom"/>
</dbReference>
<dbReference type="Gene3D" id="2.60.40.2230">
    <property type="entry name" value="Uncharacterised protein YcnI-like PF07987, DUF1775"/>
    <property type="match status" value="1"/>
</dbReference>
<gene>
    <name evidence="5" type="ORF">ACFP3V_24575</name>
</gene>
<dbReference type="CDD" id="cd08545">
    <property type="entry name" value="YcnI_like"/>
    <property type="match status" value="1"/>
</dbReference>
<keyword evidence="6" id="KW-1185">Reference proteome</keyword>
<sequence>MSSTMRRRGAALAVLSAAGLLLAAGPASAHVTVTPNTAVQGGYTEVAFHVPNEQDSADTTQVQVFLPTDHPIASVSTTPVPGWDVTVTKTKLAKPITTDDGQVTEAVSEITWTKGAIRPGQFQDFAVSLGPLPTDTDTLTFKALQTYSNGQVVRWIQEAKAGQPEPANPAPELKLTAASGSSAAHGSADATATAASVAGKKEAADTTARWLGAVGIAVGLGGALLGFFGWRRKAS</sequence>
<dbReference type="EMBL" id="JBHSQJ010000117">
    <property type="protein sequence ID" value="MFC5910384.1"/>
    <property type="molecule type" value="Genomic_DNA"/>
</dbReference>
<keyword evidence="2" id="KW-0472">Membrane</keyword>
<keyword evidence="2" id="KW-1133">Transmembrane helix</keyword>
<comment type="caution">
    <text evidence="5">The sequence shown here is derived from an EMBL/GenBank/DDBJ whole genome shotgun (WGS) entry which is preliminary data.</text>
</comment>
<feature type="region of interest" description="Disordered" evidence="1">
    <location>
        <begin position="161"/>
        <end position="181"/>
    </location>
</feature>
<dbReference type="RefSeq" id="WP_380587455.1">
    <property type="nucleotide sequence ID" value="NZ_JBHSQJ010000117.1"/>
</dbReference>
<dbReference type="InterPro" id="IPR038507">
    <property type="entry name" value="YcnI-like_sf"/>
</dbReference>
<evidence type="ECO:0000256" key="3">
    <source>
        <dbReference type="SAM" id="SignalP"/>
    </source>
</evidence>
<feature type="transmembrane region" description="Helical" evidence="2">
    <location>
        <begin position="210"/>
        <end position="230"/>
    </location>
</feature>
<evidence type="ECO:0000256" key="2">
    <source>
        <dbReference type="SAM" id="Phobius"/>
    </source>
</evidence>
<feature type="chain" id="PRO_5046164316" evidence="3">
    <location>
        <begin position="30"/>
        <end position="235"/>
    </location>
</feature>
<name>A0ABW1G9S7_9ACTN</name>
<evidence type="ECO:0000256" key="1">
    <source>
        <dbReference type="SAM" id="MobiDB-lite"/>
    </source>
</evidence>
<reference evidence="6" key="1">
    <citation type="journal article" date="2019" name="Int. J. Syst. Evol. Microbiol.">
        <title>The Global Catalogue of Microorganisms (GCM) 10K type strain sequencing project: providing services to taxonomists for standard genome sequencing and annotation.</title>
        <authorList>
            <consortium name="The Broad Institute Genomics Platform"/>
            <consortium name="The Broad Institute Genome Sequencing Center for Infectious Disease"/>
            <person name="Wu L."/>
            <person name="Ma J."/>
        </authorList>
    </citation>
    <scope>NUCLEOTIDE SEQUENCE [LARGE SCALE GENOMIC DNA]</scope>
    <source>
        <strain evidence="6">JCM 4816</strain>
    </source>
</reference>
<dbReference type="Proteomes" id="UP001596174">
    <property type="component" value="Unassembled WGS sequence"/>
</dbReference>
<accession>A0ABW1G9S7</accession>
<feature type="domain" description="YncI copper-binding" evidence="4">
    <location>
        <begin position="30"/>
        <end position="175"/>
    </location>
</feature>
<evidence type="ECO:0000259" key="4">
    <source>
        <dbReference type="Pfam" id="PF07987"/>
    </source>
</evidence>
<keyword evidence="3" id="KW-0732">Signal</keyword>
<evidence type="ECO:0000313" key="5">
    <source>
        <dbReference type="EMBL" id="MFC5910384.1"/>
    </source>
</evidence>
<dbReference type="Pfam" id="PF07987">
    <property type="entry name" value="DUF1775"/>
    <property type="match status" value="1"/>
</dbReference>
<organism evidence="5 6">
    <name type="scientific">Streptacidiphilus monticola</name>
    <dbReference type="NCBI Taxonomy" id="2161674"/>
    <lineage>
        <taxon>Bacteria</taxon>
        <taxon>Bacillati</taxon>
        <taxon>Actinomycetota</taxon>
        <taxon>Actinomycetes</taxon>
        <taxon>Kitasatosporales</taxon>
        <taxon>Streptomycetaceae</taxon>
        <taxon>Streptacidiphilus</taxon>
    </lineage>
</organism>